<dbReference type="EMBL" id="JBHRTA010000009">
    <property type="protein sequence ID" value="MFC3196941.1"/>
    <property type="molecule type" value="Genomic_DNA"/>
</dbReference>
<evidence type="ECO:0000313" key="2">
    <source>
        <dbReference type="Proteomes" id="UP001595526"/>
    </source>
</evidence>
<gene>
    <name evidence="1" type="ORF">ACFOET_04870</name>
</gene>
<name>A0ABV7JLK1_9SPHI</name>
<proteinExistence type="predicted"/>
<evidence type="ECO:0000313" key="1">
    <source>
        <dbReference type="EMBL" id="MFC3196941.1"/>
    </source>
</evidence>
<organism evidence="1 2">
    <name type="scientific">Parapedobacter deserti</name>
    <dbReference type="NCBI Taxonomy" id="1912957"/>
    <lineage>
        <taxon>Bacteria</taxon>
        <taxon>Pseudomonadati</taxon>
        <taxon>Bacteroidota</taxon>
        <taxon>Sphingobacteriia</taxon>
        <taxon>Sphingobacteriales</taxon>
        <taxon>Sphingobacteriaceae</taxon>
        <taxon>Parapedobacter</taxon>
    </lineage>
</organism>
<dbReference type="Proteomes" id="UP001595526">
    <property type="component" value="Unassembled WGS sequence"/>
</dbReference>
<accession>A0ABV7JLK1</accession>
<keyword evidence="2" id="KW-1185">Reference proteome</keyword>
<protein>
    <submittedName>
        <fullName evidence="1">Uncharacterized protein</fullName>
    </submittedName>
</protein>
<comment type="caution">
    <text evidence="1">The sequence shown here is derived from an EMBL/GenBank/DDBJ whole genome shotgun (WGS) entry which is preliminary data.</text>
</comment>
<sequence length="72" mass="8198">MADHYIDVLGRAIWEYDGKRFSLDHYKAMAWQGLEGTDVYENKPQAEKDAIQAKKSAVLQGRNNTNCNDHGN</sequence>
<reference evidence="2" key="1">
    <citation type="journal article" date="2019" name="Int. J. Syst. Evol. Microbiol.">
        <title>The Global Catalogue of Microorganisms (GCM) 10K type strain sequencing project: providing services to taxonomists for standard genome sequencing and annotation.</title>
        <authorList>
            <consortium name="The Broad Institute Genomics Platform"/>
            <consortium name="The Broad Institute Genome Sequencing Center for Infectious Disease"/>
            <person name="Wu L."/>
            <person name="Ma J."/>
        </authorList>
    </citation>
    <scope>NUCLEOTIDE SEQUENCE [LARGE SCALE GENOMIC DNA]</scope>
    <source>
        <strain evidence="2">KCTC 52416</strain>
    </source>
</reference>
<dbReference type="RefSeq" id="WP_379020148.1">
    <property type="nucleotide sequence ID" value="NZ_JBHRTA010000009.1"/>
</dbReference>